<keyword evidence="3" id="KW-0472">Membrane</keyword>
<dbReference type="Gene3D" id="3.30.700.10">
    <property type="entry name" value="Glycoprotein, Type 4 Pilin"/>
    <property type="match status" value="1"/>
</dbReference>
<keyword evidence="3" id="KW-0812">Transmembrane</keyword>
<evidence type="ECO:0000256" key="2">
    <source>
        <dbReference type="ARBA" id="ARBA00023287"/>
    </source>
</evidence>
<evidence type="ECO:0000313" key="5">
    <source>
        <dbReference type="Proteomes" id="UP000185746"/>
    </source>
</evidence>
<evidence type="ECO:0000256" key="1">
    <source>
        <dbReference type="ARBA" id="ARBA00004241"/>
    </source>
</evidence>
<sequence length="142" mass="16314">MRNEKGITLIELLAVLAIIGLLTTLIASVLMNGMNASDRSTTNQRLQQEANYITETIRNEYLKQEPKLIEFMIDNDEKSLKMNGIIISEGYTYCHGDDCDDEQKLEDEQGFTINKSINHDFKLELRKETLSYKIGTTYSKLR</sequence>
<evidence type="ECO:0008006" key="6">
    <source>
        <dbReference type="Google" id="ProtNLM"/>
    </source>
</evidence>
<dbReference type="GO" id="GO:0009986">
    <property type="term" value="C:cell surface"/>
    <property type="evidence" value="ECO:0007669"/>
    <property type="project" value="UniProtKB-SubCell"/>
</dbReference>
<protein>
    <recommendedName>
        <fullName evidence="6">Prepilin-type N-terminal cleavage/methylation domain-containing protein</fullName>
    </recommendedName>
</protein>
<dbReference type="Pfam" id="PF07963">
    <property type="entry name" value="N_methyl"/>
    <property type="match status" value="1"/>
</dbReference>
<comment type="subcellular location">
    <subcellularLocation>
        <location evidence="1">Cell surface</location>
    </subcellularLocation>
</comment>
<dbReference type="KEGG" id="surl:BI350_08615"/>
<name>A0A1D8JFV0_9BACL</name>
<accession>A0A1D8JFV0</accession>
<evidence type="ECO:0000256" key="3">
    <source>
        <dbReference type="SAM" id="Phobius"/>
    </source>
</evidence>
<dbReference type="EMBL" id="CP017560">
    <property type="protein sequence ID" value="AOV07589.1"/>
    <property type="molecule type" value="Genomic_DNA"/>
</dbReference>
<dbReference type="PROSITE" id="PS00409">
    <property type="entry name" value="PROKAR_NTER_METHYL"/>
    <property type="match status" value="1"/>
</dbReference>
<keyword evidence="2" id="KW-0178">Competence</keyword>
<dbReference type="NCBIfam" id="TIGR02532">
    <property type="entry name" value="IV_pilin_GFxxxE"/>
    <property type="match status" value="1"/>
</dbReference>
<proteinExistence type="predicted"/>
<dbReference type="RefSeq" id="WP_075527721.1">
    <property type="nucleotide sequence ID" value="NZ_CP017560.1"/>
</dbReference>
<evidence type="ECO:0000313" key="4">
    <source>
        <dbReference type="EMBL" id="AOV07589.1"/>
    </source>
</evidence>
<reference evidence="4 5" key="1">
    <citation type="submission" date="2016-09" db="EMBL/GenBank/DDBJ databases">
        <title>Complete genome sequence of the Lysinibacillus sphaericus LMG 22257, a specie of Bacillus with ureolytic activity that can effectively biodeposit calcium carbonate.</title>
        <authorList>
            <person name="Yan W."/>
        </authorList>
    </citation>
    <scope>NUCLEOTIDE SEQUENCE [LARGE SCALE GENOMIC DNA]</scope>
    <source>
        <strain evidence="4 5">LMG 22257</strain>
    </source>
</reference>
<keyword evidence="5" id="KW-1185">Reference proteome</keyword>
<dbReference type="InterPro" id="IPR045584">
    <property type="entry name" value="Pilin-like"/>
</dbReference>
<keyword evidence="3" id="KW-1133">Transmembrane helix</keyword>
<dbReference type="InterPro" id="IPR012902">
    <property type="entry name" value="N_methyl_site"/>
</dbReference>
<dbReference type="GO" id="GO:0030420">
    <property type="term" value="P:establishment of competence for transformation"/>
    <property type="evidence" value="ECO:0007669"/>
    <property type="project" value="UniProtKB-KW"/>
</dbReference>
<dbReference type="AlphaFoldDB" id="A0A1D8JFV0"/>
<gene>
    <name evidence="4" type="ORF">BI350_08615</name>
</gene>
<dbReference type="SUPFAM" id="SSF54523">
    <property type="entry name" value="Pili subunits"/>
    <property type="match status" value="1"/>
</dbReference>
<dbReference type="Proteomes" id="UP000185746">
    <property type="component" value="Chromosome"/>
</dbReference>
<feature type="transmembrane region" description="Helical" evidence="3">
    <location>
        <begin position="12"/>
        <end position="31"/>
    </location>
</feature>
<organism evidence="4 5">
    <name type="scientific">Sporosarcina ureilytica</name>
    <dbReference type="NCBI Taxonomy" id="298596"/>
    <lineage>
        <taxon>Bacteria</taxon>
        <taxon>Bacillati</taxon>
        <taxon>Bacillota</taxon>
        <taxon>Bacilli</taxon>
        <taxon>Bacillales</taxon>
        <taxon>Caryophanaceae</taxon>
        <taxon>Sporosarcina</taxon>
    </lineage>
</organism>